<dbReference type="EMBL" id="HG970332">
    <property type="protein sequence ID" value="CEF76076.1"/>
    <property type="molecule type" value="Genomic_DNA"/>
</dbReference>
<evidence type="ECO:0000313" key="1">
    <source>
        <dbReference type="EMBL" id="CEF76076.1"/>
    </source>
</evidence>
<dbReference type="AlphaFoldDB" id="A0A098DDQ1"/>
<protein>
    <submittedName>
        <fullName evidence="1">Chromosome 1, complete genome</fullName>
    </submittedName>
</protein>
<gene>
    <name evidence="1" type="ORF">FGRAMPH1_01T08547</name>
</gene>
<keyword evidence="3" id="KW-1185">Reference proteome</keyword>
<reference evidence="2 3" key="1">
    <citation type="journal article" date="2007" name="Science">
        <title>The Fusarium graminearum genome reveals a link between localized polymorphism and pathogen specialization.</title>
        <authorList>
            <person name="Cuomo C.A."/>
            <person name="Gueldener U."/>
            <person name="Xu J.-R."/>
            <person name="Trail F."/>
            <person name="Turgeon B.G."/>
            <person name="Di Pietro A."/>
            <person name="Walton J.D."/>
            <person name="Ma L.-J."/>
            <person name="Baker S.E."/>
            <person name="Rep M."/>
            <person name="Adam G."/>
            <person name="Antoniw J."/>
            <person name="Baldwin T."/>
            <person name="Calvo S.E."/>
            <person name="Chang Y.-L."/>
            <person name="DeCaprio D."/>
            <person name="Gale L.R."/>
            <person name="Gnerre S."/>
            <person name="Goswami R.S."/>
            <person name="Hammond-Kosack K."/>
            <person name="Harris L.J."/>
            <person name="Hilburn K."/>
            <person name="Kennell J.C."/>
            <person name="Kroken S."/>
            <person name="Magnuson J.K."/>
            <person name="Mannhaupt G."/>
            <person name="Mauceli E.W."/>
            <person name="Mewes H.-W."/>
            <person name="Mitterbauer R."/>
            <person name="Muehlbauer G."/>
            <person name="Muensterkoetter M."/>
            <person name="Nelson D."/>
            <person name="O'Donnell K."/>
            <person name="Ouellet T."/>
            <person name="Qi W."/>
            <person name="Quesneville H."/>
            <person name="Roncero M.I.G."/>
            <person name="Seong K.-Y."/>
            <person name="Tetko I.V."/>
            <person name="Urban M."/>
            <person name="Waalwijk C."/>
            <person name="Ward T.J."/>
            <person name="Yao J."/>
            <person name="Birren B.W."/>
            <person name="Kistler H.C."/>
        </authorList>
    </citation>
    <scope>NUCLEOTIDE SEQUENCE [LARGE SCALE GENOMIC DNA]</scope>
    <source>
        <strain evidence="3">ATCC MYA-4620 / CBS 123657 / FGSC 9075 / NRRL 31084 / PH-1</strain>
        <strain evidence="2">PH-1 / ATCC MYA-4620 / FGSC 9075 / NRRL 31084</strain>
    </source>
</reference>
<accession>A0A098DDQ1</accession>
<dbReference type="InParanoid" id="A0A098DDQ1"/>
<dbReference type="Proteomes" id="UP000070720">
    <property type="component" value="Chromosome 1"/>
</dbReference>
<accession>A0A0E0RXV1</accession>
<reference evidence="2" key="4">
    <citation type="submission" date="2017-01" db="UniProtKB">
        <authorList>
            <consortium name="EnsemblFungi"/>
        </authorList>
    </citation>
    <scope>IDENTIFICATION</scope>
    <source>
        <strain evidence="2">PH-1 / ATCC MYA-4620 / FGSC 9075 / NRRL 31084</strain>
    </source>
</reference>
<sequence>MSNLDSQSTQKPLALALGIFMRCIAHRTPIARAPQVAAEIDSVGRVLMLELRVGSVLAVLASLAFAKRGPWASPFRIIGLRPHLLNKMNCML</sequence>
<reference evidence="1 3" key="3">
    <citation type="journal article" date="2015" name="BMC Genomics">
        <title>The completed genome sequence of the pathogenic ascomycete fungus Fusarium graminearum.</title>
        <authorList>
            <person name="King R."/>
            <person name="Urban M."/>
            <person name="Hammond-Kosack M.C."/>
            <person name="Hassani-Pak K."/>
            <person name="Hammond-Kosack K.E."/>
        </authorList>
    </citation>
    <scope>NUCLEOTIDE SEQUENCE [LARGE SCALE GENOMIC DNA]</scope>
    <source>
        <strain evidence="3">ATCC MYA-4620 / CBS 123657 / FGSC 9075 / NRRL 31084 / PH-1</strain>
        <strain evidence="1">PH-1</strain>
    </source>
</reference>
<dbReference type="EnsemblFungi" id="CEF76076">
    <property type="protein sequence ID" value="CEF76076"/>
    <property type="gene ID" value="FGRRES_20103"/>
</dbReference>
<reference evidence="2 3" key="2">
    <citation type="journal article" date="2010" name="Nature">
        <title>Comparative genomics reveals mobile pathogenicity chromosomes in Fusarium.</title>
        <authorList>
            <person name="Ma L.J."/>
            <person name="van der Does H.C."/>
            <person name="Borkovich K.A."/>
            <person name="Coleman J.J."/>
            <person name="Daboussi M.J."/>
            <person name="Di Pietro A."/>
            <person name="Dufresne M."/>
            <person name="Freitag M."/>
            <person name="Grabherr M."/>
            <person name="Henrissat B."/>
            <person name="Houterman P.M."/>
            <person name="Kang S."/>
            <person name="Shim W.B."/>
            <person name="Woloshuk C."/>
            <person name="Xie X."/>
            <person name="Xu J.R."/>
            <person name="Antoniw J."/>
            <person name="Baker S.E."/>
            <person name="Bluhm B.H."/>
            <person name="Breakspear A."/>
            <person name="Brown D.W."/>
            <person name="Butchko R.A."/>
            <person name="Chapman S."/>
            <person name="Coulson R."/>
            <person name="Coutinho P.M."/>
            <person name="Danchin E.G."/>
            <person name="Diener A."/>
            <person name="Gale L.R."/>
            <person name="Gardiner D.M."/>
            <person name="Goff S."/>
            <person name="Hammond-Kosack K.E."/>
            <person name="Hilburn K."/>
            <person name="Hua-Van A."/>
            <person name="Jonkers W."/>
            <person name="Kazan K."/>
            <person name="Kodira C.D."/>
            <person name="Koehrsen M."/>
            <person name="Kumar L."/>
            <person name="Lee Y.H."/>
            <person name="Li L."/>
            <person name="Manners J.M."/>
            <person name="Miranda-Saavedra D."/>
            <person name="Mukherjee M."/>
            <person name="Park G."/>
            <person name="Park J."/>
            <person name="Park S.Y."/>
            <person name="Proctor R.H."/>
            <person name="Regev A."/>
            <person name="Ruiz-Roldan M.C."/>
            <person name="Sain D."/>
            <person name="Sakthikumar S."/>
            <person name="Sykes S."/>
            <person name="Schwartz D.C."/>
            <person name="Turgeon B.G."/>
            <person name="Wapinski I."/>
            <person name="Yoder O."/>
            <person name="Young S."/>
            <person name="Zeng Q."/>
            <person name="Zhou S."/>
            <person name="Galagan J."/>
            <person name="Cuomo C.A."/>
            <person name="Kistler H.C."/>
            <person name="Rep M."/>
        </authorList>
    </citation>
    <scope>GENOME REANNOTATION</scope>
    <source>
        <strain evidence="3">ATCC MYA-4620 / CBS 123657 / FGSC 9075 / NRRL 31084 / PH-1</strain>
        <strain evidence="2">PH-1 / ATCC MYA-4620 / FGSC 9075 / NRRL 31084</strain>
    </source>
</reference>
<evidence type="ECO:0000313" key="2">
    <source>
        <dbReference type="EnsemblFungi" id="CEF76076"/>
    </source>
</evidence>
<name>A0A098DDQ1_GIBZE</name>
<evidence type="ECO:0000313" key="3">
    <source>
        <dbReference type="Proteomes" id="UP000070720"/>
    </source>
</evidence>
<proteinExistence type="predicted"/>
<dbReference type="VEuPathDB" id="FungiDB:FGRAMPH1_01G08547"/>
<organism evidence="1 3">
    <name type="scientific">Gibberella zeae (strain ATCC MYA-4620 / CBS 123657 / FGSC 9075 / NRRL 31084 / PH-1)</name>
    <name type="common">Wheat head blight fungus</name>
    <name type="synonym">Fusarium graminearum</name>
    <dbReference type="NCBI Taxonomy" id="229533"/>
    <lineage>
        <taxon>Eukaryota</taxon>
        <taxon>Fungi</taxon>
        <taxon>Dikarya</taxon>
        <taxon>Ascomycota</taxon>
        <taxon>Pezizomycotina</taxon>
        <taxon>Sordariomycetes</taxon>
        <taxon>Hypocreomycetidae</taxon>
        <taxon>Hypocreales</taxon>
        <taxon>Nectriaceae</taxon>
        <taxon>Fusarium</taxon>
    </lineage>
</organism>